<accession>A0A0F9FFY6</accession>
<sequence length="205" mass="24026">VREHEGFQEKFPFDFAELDFTKFVLKTTNSEGTLPFIQALNDFFIKQLQSFDKDIRITGFYLTFTSKMQIWVFPETYKEYEGNPIKILIEKELNSFNSVLNHPYLNDIITKKIPHSRKIKDIIIIMSLVLVVMNHAFDYFLIELINKPICYIGDISKMVTVVFYCKKKTRAQLGSASFNERVRKDNLMNAINLCKNTIFLLNPSK</sequence>
<feature type="non-terminal residue" evidence="1">
    <location>
        <position position="1"/>
    </location>
</feature>
<name>A0A0F9FFY6_9ZZZZ</name>
<dbReference type="AlphaFoldDB" id="A0A0F9FFY6"/>
<organism evidence="1">
    <name type="scientific">marine sediment metagenome</name>
    <dbReference type="NCBI Taxonomy" id="412755"/>
    <lineage>
        <taxon>unclassified sequences</taxon>
        <taxon>metagenomes</taxon>
        <taxon>ecological metagenomes</taxon>
    </lineage>
</organism>
<gene>
    <name evidence="1" type="ORF">LCGC14_2035830</name>
</gene>
<protein>
    <submittedName>
        <fullName evidence="1">Uncharacterized protein</fullName>
    </submittedName>
</protein>
<proteinExistence type="predicted"/>
<reference evidence="1" key="1">
    <citation type="journal article" date="2015" name="Nature">
        <title>Complex archaea that bridge the gap between prokaryotes and eukaryotes.</title>
        <authorList>
            <person name="Spang A."/>
            <person name="Saw J.H."/>
            <person name="Jorgensen S.L."/>
            <person name="Zaremba-Niedzwiedzka K."/>
            <person name="Martijn J."/>
            <person name="Lind A.E."/>
            <person name="van Eijk R."/>
            <person name="Schleper C."/>
            <person name="Guy L."/>
            <person name="Ettema T.J."/>
        </authorList>
    </citation>
    <scope>NUCLEOTIDE SEQUENCE</scope>
</reference>
<comment type="caution">
    <text evidence="1">The sequence shown here is derived from an EMBL/GenBank/DDBJ whole genome shotgun (WGS) entry which is preliminary data.</text>
</comment>
<dbReference type="EMBL" id="LAZR01023777">
    <property type="protein sequence ID" value="KKL77346.1"/>
    <property type="molecule type" value="Genomic_DNA"/>
</dbReference>
<evidence type="ECO:0000313" key="1">
    <source>
        <dbReference type="EMBL" id="KKL77346.1"/>
    </source>
</evidence>